<dbReference type="PANTHER" id="PTHR48055">
    <property type="entry name" value="LEUCINE-RICH REPEAT RECEPTOR PROTEIN KINASE EMS1"/>
    <property type="match status" value="1"/>
</dbReference>
<dbReference type="GO" id="GO:0004674">
    <property type="term" value="F:protein serine/threonine kinase activity"/>
    <property type="evidence" value="ECO:0000318"/>
    <property type="project" value="GO_Central"/>
</dbReference>
<dbReference type="Gene3D" id="1.10.510.10">
    <property type="entry name" value="Transferase(Phosphotransferase) domain 1"/>
    <property type="match status" value="1"/>
</dbReference>
<keyword evidence="2" id="KW-1185">Reference proteome</keyword>
<dbReference type="Proteomes" id="UP000222542">
    <property type="component" value="Unassembled WGS sequence"/>
</dbReference>
<dbReference type="InterPro" id="IPR051564">
    <property type="entry name" value="LRR_receptor-like_kinase"/>
</dbReference>
<dbReference type="CDD" id="cd09272">
    <property type="entry name" value="RNase_HI_RT_Ty1"/>
    <property type="match status" value="1"/>
</dbReference>
<dbReference type="SUPFAM" id="SSF56112">
    <property type="entry name" value="Protein kinase-like (PK-like)"/>
    <property type="match status" value="1"/>
</dbReference>
<protein>
    <recommendedName>
        <fullName evidence="3">Protein kinase domain-containing protein</fullName>
    </recommendedName>
</protein>
<organism evidence="1 2">
    <name type="scientific">Capsicum annuum</name>
    <name type="common">Capsicum pepper</name>
    <dbReference type="NCBI Taxonomy" id="4072"/>
    <lineage>
        <taxon>Eukaryota</taxon>
        <taxon>Viridiplantae</taxon>
        <taxon>Streptophyta</taxon>
        <taxon>Embryophyta</taxon>
        <taxon>Tracheophyta</taxon>
        <taxon>Spermatophyta</taxon>
        <taxon>Magnoliopsida</taxon>
        <taxon>eudicotyledons</taxon>
        <taxon>Gunneridae</taxon>
        <taxon>Pentapetalae</taxon>
        <taxon>asterids</taxon>
        <taxon>lamiids</taxon>
        <taxon>Solanales</taxon>
        <taxon>Solanaceae</taxon>
        <taxon>Solanoideae</taxon>
        <taxon>Capsiceae</taxon>
        <taxon>Capsicum</taxon>
    </lineage>
</organism>
<dbReference type="EMBL" id="AYRZ02000046">
    <property type="protein sequence ID" value="PHT63041.1"/>
    <property type="molecule type" value="Genomic_DNA"/>
</dbReference>
<gene>
    <name evidence="1" type="ORF">T459_33061</name>
</gene>
<name>A0A2G2Y0D7_CAPAN</name>
<dbReference type="Gramene" id="PHT63041">
    <property type="protein sequence ID" value="PHT63041"/>
    <property type="gene ID" value="T459_33061"/>
</dbReference>
<dbReference type="STRING" id="4072.A0A2G2Y0D7"/>
<evidence type="ECO:0008006" key="3">
    <source>
        <dbReference type="Google" id="ProtNLM"/>
    </source>
</evidence>
<comment type="caution">
    <text evidence="1">The sequence shown here is derived from an EMBL/GenBank/DDBJ whole genome shotgun (WGS) entry which is preliminary data.</text>
</comment>
<dbReference type="AlphaFoldDB" id="A0A2G2Y0D7"/>
<evidence type="ECO:0000313" key="1">
    <source>
        <dbReference type="EMBL" id="PHT63041.1"/>
    </source>
</evidence>
<accession>A0A2G2Y0D7</accession>
<reference evidence="1 2" key="1">
    <citation type="journal article" date="2014" name="Nat. Genet.">
        <title>Genome sequence of the hot pepper provides insights into the evolution of pungency in Capsicum species.</title>
        <authorList>
            <person name="Kim S."/>
            <person name="Park M."/>
            <person name="Yeom S.I."/>
            <person name="Kim Y.M."/>
            <person name="Lee J.M."/>
            <person name="Lee H.A."/>
            <person name="Seo E."/>
            <person name="Choi J."/>
            <person name="Cheong K."/>
            <person name="Kim K.T."/>
            <person name="Jung K."/>
            <person name="Lee G.W."/>
            <person name="Oh S.K."/>
            <person name="Bae C."/>
            <person name="Kim S.B."/>
            <person name="Lee H.Y."/>
            <person name="Kim S.Y."/>
            <person name="Kim M.S."/>
            <person name="Kang B.C."/>
            <person name="Jo Y.D."/>
            <person name="Yang H.B."/>
            <person name="Jeong H.J."/>
            <person name="Kang W.H."/>
            <person name="Kwon J.K."/>
            <person name="Shin C."/>
            <person name="Lim J.Y."/>
            <person name="Park J.H."/>
            <person name="Huh J.H."/>
            <person name="Kim J.S."/>
            <person name="Kim B.D."/>
            <person name="Cohen O."/>
            <person name="Paran I."/>
            <person name="Suh M.C."/>
            <person name="Lee S.B."/>
            <person name="Kim Y.K."/>
            <person name="Shin Y."/>
            <person name="Noh S.J."/>
            <person name="Park J."/>
            <person name="Seo Y.S."/>
            <person name="Kwon S.Y."/>
            <person name="Kim H.A."/>
            <person name="Park J.M."/>
            <person name="Kim H.J."/>
            <person name="Choi S.B."/>
            <person name="Bosland P.W."/>
            <person name="Reeves G."/>
            <person name="Jo S.H."/>
            <person name="Lee B.W."/>
            <person name="Cho H.T."/>
            <person name="Choi H.S."/>
            <person name="Lee M.S."/>
            <person name="Yu Y."/>
            <person name="Do Choi Y."/>
            <person name="Park B.S."/>
            <person name="van Deynze A."/>
            <person name="Ashrafi H."/>
            <person name="Hill T."/>
            <person name="Kim W.T."/>
            <person name="Pai H.S."/>
            <person name="Ahn H.K."/>
            <person name="Yeam I."/>
            <person name="Giovannoni J.J."/>
            <person name="Rose J.K."/>
            <person name="Sorensen I."/>
            <person name="Lee S.J."/>
            <person name="Kim R.W."/>
            <person name="Choi I.Y."/>
            <person name="Choi B.S."/>
            <person name="Lim J.S."/>
            <person name="Lee Y.H."/>
            <person name="Choi D."/>
        </authorList>
    </citation>
    <scope>NUCLEOTIDE SEQUENCE [LARGE SCALE GENOMIC DNA]</scope>
    <source>
        <strain evidence="2">cv. CM334</strain>
    </source>
</reference>
<dbReference type="GO" id="GO:0016020">
    <property type="term" value="C:membrane"/>
    <property type="evidence" value="ECO:0000318"/>
    <property type="project" value="GO_Central"/>
</dbReference>
<reference evidence="1 2" key="2">
    <citation type="journal article" date="2017" name="Genome Biol.">
        <title>New reference genome sequences of hot pepper reveal the massive evolution of plant disease-resistance genes by retroduplication.</title>
        <authorList>
            <person name="Kim S."/>
            <person name="Park J."/>
            <person name="Yeom S.I."/>
            <person name="Kim Y.M."/>
            <person name="Seo E."/>
            <person name="Kim K.T."/>
            <person name="Kim M.S."/>
            <person name="Lee J.M."/>
            <person name="Cheong K."/>
            <person name="Shin H.S."/>
            <person name="Kim S.B."/>
            <person name="Han K."/>
            <person name="Lee J."/>
            <person name="Park M."/>
            <person name="Lee H.A."/>
            <person name="Lee H.Y."/>
            <person name="Lee Y."/>
            <person name="Oh S."/>
            <person name="Lee J.H."/>
            <person name="Choi E."/>
            <person name="Choi E."/>
            <person name="Lee S.E."/>
            <person name="Jeon J."/>
            <person name="Kim H."/>
            <person name="Choi G."/>
            <person name="Song H."/>
            <person name="Lee J."/>
            <person name="Lee S.C."/>
            <person name="Kwon J.K."/>
            <person name="Lee H.Y."/>
            <person name="Koo N."/>
            <person name="Hong Y."/>
            <person name="Kim R.W."/>
            <person name="Kang W.H."/>
            <person name="Huh J.H."/>
            <person name="Kang B.C."/>
            <person name="Yang T.J."/>
            <person name="Lee Y.H."/>
            <person name="Bennetzen J.L."/>
            <person name="Choi D."/>
        </authorList>
    </citation>
    <scope>NUCLEOTIDE SEQUENCE [LARGE SCALE GENOMIC DNA]</scope>
    <source>
        <strain evidence="2">cv. CM334</strain>
    </source>
</reference>
<proteinExistence type="predicted"/>
<dbReference type="PANTHER" id="PTHR48055:SF52">
    <property type="entry name" value="PROTEIN KINASE DOMAIN-CONTAINING PROTEIN"/>
    <property type="match status" value="1"/>
</dbReference>
<evidence type="ECO:0000313" key="2">
    <source>
        <dbReference type="Proteomes" id="UP000222542"/>
    </source>
</evidence>
<sequence>MGVHISMPTPLHCDNKSAVQIAKNSVFHERTKHIEIDCHFTRHHLQLGTISLPFVPSSLQIADLFTKAQSASRFRFLCDKLSMLIAVALEDCHLNLNQRVIVMPDVAMVIEYRHHAVSKSMAHTKTLGTLGYIVPECGSEGIVSTSGDVYFYGIKLMEVLTKRRPTDEGICNENLDLRKWITQSFSGTMLEVVDANLFPE</sequence>
<dbReference type="InterPro" id="IPR011009">
    <property type="entry name" value="Kinase-like_dom_sf"/>
</dbReference>